<dbReference type="RefSeq" id="WP_231315027.1">
    <property type="nucleotide sequence ID" value="NZ_JAJODE010000035.1"/>
</dbReference>
<reference evidence="7 8" key="1">
    <citation type="journal article" date="2023" name="Antonie Van Leeuwenhoek">
        <title>Unveiling the genomic potential of a novel thermostable glycoside hydrolases producing Neobacillus sedimentimangrovi UE25.</title>
        <authorList>
            <person name="Ejaz U."/>
            <person name="Saleem F."/>
            <person name="Rashid R."/>
            <person name="Hasan K.A."/>
            <person name="Syed M.N."/>
            <person name="Sohail M."/>
        </authorList>
    </citation>
    <scope>NUCLEOTIDE SEQUENCE [LARGE SCALE GENOMIC DNA]</scope>
    <source>
        <strain evidence="7 8">UE25</strain>
    </source>
</reference>
<feature type="domain" description="Methylmalonyl-CoA mutase alpha/beta chain catalytic" evidence="6">
    <location>
        <begin position="147"/>
        <end position="445"/>
    </location>
</feature>
<dbReference type="Gene3D" id="3.40.50.280">
    <property type="entry name" value="Cobalamin-binding domain"/>
    <property type="match status" value="1"/>
</dbReference>
<evidence type="ECO:0000259" key="6">
    <source>
        <dbReference type="Pfam" id="PF01642"/>
    </source>
</evidence>
<dbReference type="Gene3D" id="3.20.20.240">
    <property type="entry name" value="Methylmalonyl-CoA mutase"/>
    <property type="match status" value="1"/>
</dbReference>
<keyword evidence="4" id="KW-0413">Isomerase</keyword>
<evidence type="ECO:0000313" key="8">
    <source>
        <dbReference type="Proteomes" id="UP001162836"/>
    </source>
</evidence>
<keyword evidence="3" id="KW-0846">Cobalamin</keyword>
<name>A0ABS8QLB3_9BACI</name>
<dbReference type="CDD" id="cd03677">
    <property type="entry name" value="MM_CoA_mutase_beta"/>
    <property type="match status" value="1"/>
</dbReference>
<proteinExistence type="inferred from homology"/>
<evidence type="ECO:0000256" key="3">
    <source>
        <dbReference type="ARBA" id="ARBA00022628"/>
    </source>
</evidence>
<dbReference type="InterPro" id="IPR036724">
    <property type="entry name" value="Cobalamin-bd_sf"/>
</dbReference>
<dbReference type="InterPro" id="IPR006099">
    <property type="entry name" value="MeMalonylCoA_mutase_a/b_cat"/>
</dbReference>
<comment type="similarity">
    <text evidence="2">Belongs to the methylmalonyl-CoA mutase family.</text>
</comment>
<dbReference type="SUPFAM" id="SSF52242">
    <property type="entry name" value="Cobalamin (vitamin B12)-binding domain"/>
    <property type="match status" value="1"/>
</dbReference>
<evidence type="ECO:0000256" key="1">
    <source>
        <dbReference type="ARBA" id="ARBA00001922"/>
    </source>
</evidence>
<sequence length="622" mass="70680">MLENILKQTFPSYSLDDWREKAERSLRGQKIETLQSSTYENIILKPLYTSMDENSVTQYPGGGDYRRGIDPLGYVTNEWKIAQQISANTPEELKQKLYDVFEKGQTAISFQINKEVIDYFPYFLTELYKKYPFSLNTKRLQREVLSALENLQLETKDVTGYIANDPISLFIVDGAISEEFLQEWVEVVQHANKSFPNLRTILVDTTPYHNGGANAVQELAVAAATGVFYLEQLIDSGMELENALSKIIFQFSIGSNFFMELAKLRAARVIWNRVTELYGAEENDRKMHIAATTSYFTKTIHDPHVNLLRTANEAFAAVLGGVQYLNVSPFDELTGSTILSERTARNIQLILKEESHLQKVIDPAGGSWYIETLTNQLAEKAWEFFKKIDEKGGILESLKTNWMQNEIAVVFDKKNQDIQTRKQKIIGTNVYAKLDEVLSNQKVQKETADFKGGSLITIEAIPQKRLAEPFEELRLKAKELEEKYGVVPTVAILCLGELKQHKPRLDFMKGFFAAGGVHSLDSKPIHSIEQAREFVTNVNSQFITLCGTDDLYELIGHEIVKLLKSENSNLTFYLAGLPEKDKQDQWLVEGIEKFIHIKSNCYQTVKSILAAMEVTLVEKTKA</sequence>
<comment type="caution">
    <text evidence="7">The sequence shown here is derived from an EMBL/GenBank/DDBJ whole genome shotgun (WGS) entry which is preliminary data.</text>
</comment>
<dbReference type="PANTHER" id="PTHR48101:SF1">
    <property type="entry name" value="METHYLMALONYL-COA MUTASE, LARGE SUBUNIT"/>
    <property type="match status" value="1"/>
</dbReference>
<dbReference type="Pfam" id="PF01642">
    <property type="entry name" value="MM_CoA_mutase"/>
    <property type="match status" value="2"/>
</dbReference>
<evidence type="ECO:0000256" key="2">
    <source>
        <dbReference type="ARBA" id="ARBA00008465"/>
    </source>
</evidence>
<dbReference type="InterPro" id="IPR016176">
    <property type="entry name" value="Cbl-dep_enz_cat"/>
</dbReference>
<evidence type="ECO:0000256" key="4">
    <source>
        <dbReference type="ARBA" id="ARBA00023235"/>
    </source>
</evidence>
<dbReference type="EMBL" id="JAJODE010000035">
    <property type="protein sequence ID" value="MCD4839611.1"/>
    <property type="molecule type" value="Genomic_DNA"/>
</dbReference>
<protein>
    <submittedName>
        <fullName evidence="7">Methylmalonyl-CoA mutase subunit beta</fullName>
    </submittedName>
</protein>
<comment type="cofactor">
    <cofactor evidence="1">
        <name>adenosylcob(III)alamin</name>
        <dbReference type="ChEBI" id="CHEBI:18408"/>
    </cofactor>
</comment>
<evidence type="ECO:0000313" key="7">
    <source>
        <dbReference type="EMBL" id="MCD4839611.1"/>
    </source>
</evidence>
<evidence type="ECO:0000256" key="5">
    <source>
        <dbReference type="ARBA" id="ARBA00023285"/>
    </source>
</evidence>
<dbReference type="SUPFAM" id="SSF51703">
    <property type="entry name" value="Cobalamin (vitamin B12)-dependent enzymes"/>
    <property type="match status" value="1"/>
</dbReference>
<dbReference type="PANTHER" id="PTHR48101">
    <property type="entry name" value="METHYLMALONYL-COA MUTASE, MITOCHONDRIAL-RELATED"/>
    <property type="match status" value="1"/>
</dbReference>
<feature type="domain" description="Methylmalonyl-CoA mutase alpha/beta chain catalytic" evidence="6">
    <location>
        <begin position="38"/>
        <end position="111"/>
    </location>
</feature>
<dbReference type="Proteomes" id="UP001162836">
    <property type="component" value="Unassembled WGS sequence"/>
</dbReference>
<accession>A0ABS8QLB3</accession>
<gene>
    <name evidence="7" type="ORF">LRS37_12090</name>
</gene>
<organism evidence="7 8">
    <name type="scientific">Neobacillus sedimentimangrovi</name>
    <dbReference type="NCBI Taxonomy" id="2699460"/>
    <lineage>
        <taxon>Bacteria</taxon>
        <taxon>Bacillati</taxon>
        <taxon>Bacillota</taxon>
        <taxon>Bacilli</taxon>
        <taxon>Bacillales</taxon>
        <taxon>Bacillaceae</taxon>
        <taxon>Neobacillus</taxon>
    </lineage>
</organism>
<keyword evidence="5" id="KW-0170">Cobalt</keyword>
<keyword evidence="8" id="KW-1185">Reference proteome</keyword>